<feature type="transmembrane region" description="Helical" evidence="13">
    <location>
        <begin position="12"/>
        <end position="32"/>
    </location>
</feature>
<dbReference type="EMBL" id="NBZD01000001">
    <property type="protein sequence ID" value="PNH19830.1"/>
    <property type="molecule type" value="Genomic_DNA"/>
</dbReference>
<organism evidence="15 16">
    <name type="scientific">Mageeibacillus indolicus</name>
    <dbReference type="NCBI Taxonomy" id="884684"/>
    <lineage>
        <taxon>Bacteria</taxon>
        <taxon>Bacillati</taxon>
        <taxon>Bacillota</taxon>
        <taxon>Clostridia</taxon>
        <taxon>Eubacteriales</taxon>
        <taxon>Oscillospiraceae</taxon>
        <taxon>Mageeibacillus</taxon>
    </lineage>
</organism>
<dbReference type="GO" id="GO:0005886">
    <property type="term" value="C:plasma membrane"/>
    <property type="evidence" value="ECO:0007669"/>
    <property type="project" value="UniProtKB-SubCell"/>
</dbReference>
<keyword evidence="12 13" id="KW-0472">Membrane</keyword>
<reference evidence="16" key="1">
    <citation type="submission" date="2017-04" db="EMBL/GenBank/DDBJ databases">
        <authorList>
            <person name="Bumgarner R.E."/>
            <person name="Fredricks D.N."/>
            <person name="Srinivasan S."/>
        </authorList>
    </citation>
    <scope>NUCLEOTIDE SEQUENCE [LARGE SCALE GENOMIC DNA]</scope>
    <source>
        <strain evidence="16">KA00405</strain>
    </source>
</reference>
<evidence type="ECO:0000256" key="2">
    <source>
        <dbReference type="ARBA" id="ARBA00004651"/>
    </source>
</evidence>
<keyword evidence="6 13" id="KW-0812">Transmembrane</keyword>
<gene>
    <name evidence="15" type="ORF">B7R76_02850</name>
</gene>
<feature type="domain" description="Peptidase M50" evidence="14">
    <location>
        <begin position="15"/>
        <end position="195"/>
    </location>
</feature>
<dbReference type="InterPro" id="IPR008915">
    <property type="entry name" value="Peptidase_M50"/>
</dbReference>
<keyword evidence="4" id="KW-1003">Cell membrane</keyword>
<keyword evidence="9" id="KW-0862">Zinc</keyword>
<evidence type="ECO:0000256" key="1">
    <source>
        <dbReference type="ARBA" id="ARBA00001947"/>
    </source>
</evidence>
<dbReference type="GO" id="GO:0008237">
    <property type="term" value="F:metallopeptidase activity"/>
    <property type="evidence" value="ECO:0007669"/>
    <property type="project" value="UniProtKB-KW"/>
</dbReference>
<evidence type="ECO:0000256" key="12">
    <source>
        <dbReference type="ARBA" id="ARBA00023136"/>
    </source>
</evidence>
<evidence type="ECO:0000313" key="16">
    <source>
        <dbReference type="Proteomes" id="UP000236394"/>
    </source>
</evidence>
<dbReference type="InterPro" id="IPR052348">
    <property type="entry name" value="Metallopeptidase_M50B"/>
</dbReference>
<keyword evidence="8" id="KW-0378">Hydrolase</keyword>
<dbReference type="InterPro" id="IPR044537">
    <property type="entry name" value="Rip2-like"/>
</dbReference>
<dbReference type="PANTHER" id="PTHR35864:SF1">
    <property type="entry name" value="ZINC METALLOPROTEASE YWHC-RELATED"/>
    <property type="match status" value="1"/>
</dbReference>
<comment type="similarity">
    <text evidence="3">Belongs to the peptidase M50B family.</text>
</comment>
<feature type="transmembrane region" description="Helical" evidence="13">
    <location>
        <begin position="189"/>
        <end position="212"/>
    </location>
</feature>
<feature type="transmembrane region" description="Helical" evidence="13">
    <location>
        <begin position="139"/>
        <end position="160"/>
    </location>
</feature>
<evidence type="ECO:0000256" key="4">
    <source>
        <dbReference type="ARBA" id="ARBA00022475"/>
    </source>
</evidence>
<comment type="subcellular location">
    <subcellularLocation>
        <location evidence="2">Cell membrane</location>
        <topology evidence="2">Multi-pass membrane protein</topology>
    </subcellularLocation>
</comment>
<dbReference type="Pfam" id="PF02163">
    <property type="entry name" value="Peptidase_M50"/>
    <property type="match status" value="1"/>
</dbReference>
<evidence type="ECO:0000256" key="8">
    <source>
        <dbReference type="ARBA" id="ARBA00022801"/>
    </source>
</evidence>
<evidence type="ECO:0000256" key="5">
    <source>
        <dbReference type="ARBA" id="ARBA00022670"/>
    </source>
</evidence>
<comment type="caution">
    <text evidence="15">The sequence shown here is derived from an EMBL/GenBank/DDBJ whole genome shotgun (WGS) entry which is preliminary data.</text>
</comment>
<evidence type="ECO:0000256" key="7">
    <source>
        <dbReference type="ARBA" id="ARBA00022723"/>
    </source>
</evidence>
<accession>A0A2J8B4X9</accession>
<dbReference type="AlphaFoldDB" id="A0A2J8B4X9"/>
<keyword evidence="5" id="KW-0645">Protease</keyword>
<dbReference type="GO" id="GO:0046872">
    <property type="term" value="F:metal ion binding"/>
    <property type="evidence" value="ECO:0007669"/>
    <property type="project" value="UniProtKB-KW"/>
</dbReference>
<evidence type="ECO:0000256" key="10">
    <source>
        <dbReference type="ARBA" id="ARBA00022989"/>
    </source>
</evidence>
<dbReference type="Proteomes" id="UP000236394">
    <property type="component" value="Unassembled WGS sequence"/>
</dbReference>
<proteinExistence type="inferred from homology"/>
<dbReference type="GO" id="GO:0006508">
    <property type="term" value="P:proteolysis"/>
    <property type="evidence" value="ECO:0007669"/>
    <property type="project" value="UniProtKB-KW"/>
</dbReference>
<evidence type="ECO:0000256" key="9">
    <source>
        <dbReference type="ARBA" id="ARBA00022833"/>
    </source>
</evidence>
<evidence type="ECO:0000256" key="3">
    <source>
        <dbReference type="ARBA" id="ARBA00007931"/>
    </source>
</evidence>
<dbReference type="CDD" id="cd06158">
    <property type="entry name" value="S2P-M50_like_1"/>
    <property type="match status" value="1"/>
</dbReference>
<protein>
    <recommendedName>
        <fullName evidence="14">Peptidase M50 domain-containing protein</fullName>
    </recommendedName>
</protein>
<keyword evidence="7" id="KW-0479">Metal-binding</keyword>
<dbReference type="PANTHER" id="PTHR35864">
    <property type="entry name" value="ZINC METALLOPROTEASE MJ0611-RELATED"/>
    <property type="match status" value="1"/>
</dbReference>
<keyword evidence="10 13" id="KW-1133">Transmembrane helix</keyword>
<comment type="cofactor">
    <cofactor evidence="1">
        <name>Zn(2+)</name>
        <dbReference type="ChEBI" id="CHEBI:29105"/>
    </cofactor>
</comment>
<sequence>MVPTADTILSTVISVVVLLFSLSFHECAHGWVAHKLGDNTAWDSGRITLNPLAHLDPLGTLMMLGGLVGWAKPVPINPTRFNPRISMKKGMVLTAVAGPLSNLFLSFIANILLNIVLLLAAVSAAKTTVSLYDSHILKIILEILIKFSILNINLAIFNVLPVPPLDGYKVFGAVLPNKLYYSIMRYERYIGLAFIAVILFLPSVLNSVLHVVATPFELIIHRPIDLLFRFLGEILI</sequence>
<dbReference type="RefSeq" id="WP_102892342.1">
    <property type="nucleotide sequence ID" value="NZ_NBZD01000001.1"/>
</dbReference>
<name>A0A2J8B4X9_9FIRM</name>
<evidence type="ECO:0000259" key="14">
    <source>
        <dbReference type="Pfam" id="PF02163"/>
    </source>
</evidence>
<feature type="transmembrane region" description="Helical" evidence="13">
    <location>
        <begin position="52"/>
        <end position="71"/>
    </location>
</feature>
<keyword evidence="11" id="KW-0482">Metalloprotease</keyword>
<evidence type="ECO:0000256" key="13">
    <source>
        <dbReference type="SAM" id="Phobius"/>
    </source>
</evidence>
<evidence type="ECO:0000313" key="15">
    <source>
        <dbReference type="EMBL" id="PNH19830.1"/>
    </source>
</evidence>
<evidence type="ECO:0000256" key="6">
    <source>
        <dbReference type="ARBA" id="ARBA00022692"/>
    </source>
</evidence>
<evidence type="ECO:0000256" key="11">
    <source>
        <dbReference type="ARBA" id="ARBA00023049"/>
    </source>
</evidence>